<comment type="catalytic activity">
    <reaction evidence="3">
        <text>tRNA(Tyr) + L-tyrosine + ATP = L-tyrosyl-tRNA(Tyr) + AMP + diphosphate + H(+)</text>
        <dbReference type="Rhea" id="RHEA:10220"/>
        <dbReference type="Rhea" id="RHEA-COMP:9706"/>
        <dbReference type="Rhea" id="RHEA-COMP:9707"/>
        <dbReference type="ChEBI" id="CHEBI:15378"/>
        <dbReference type="ChEBI" id="CHEBI:30616"/>
        <dbReference type="ChEBI" id="CHEBI:33019"/>
        <dbReference type="ChEBI" id="CHEBI:58315"/>
        <dbReference type="ChEBI" id="CHEBI:78442"/>
        <dbReference type="ChEBI" id="CHEBI:78536"/>
        <dbReference type="ChEBI" id="CHEBI:456215"/>
        <dbReference type="EC" id="6.1.1.1"/>
    </reaction>
</comment>
<dbReference type="PANTHER" id="PTHR46264">
    <property type="entry name" value="TYROSINE-TRNA LIGASE"/>
    <property type="match status" value="1"/>
</dbReference>
<dbReference type="EMBL" id="GDID01001785">
    <property type="protein sequence ID" value="JAP94821.1"/>
    <property type="molecule type" value="Transcribed_RNA"/>
</dbReference>
<dbReference type="SUPFAM" id="SSF52374">
    <property type="entry name" value="Nucleotidylyl transferase"/>
    <property type="match status" value="1"/>
</dbReference>
<name>A0A146KHE5_9EUKA</name>
<evidence type="ECO:0000256" key="1">
    <source>
        <dbReference type="ARBA" id="ARBA00013160"/>
    </source>
</evidence>
<dbReference type="InterPro" id="IPR050489">
    <property type="entry name" value="Tyr-tRNA_synthase"/>
</dbReference>
<dbReference type="GO" id="GO:0006437">
    <property type="term" value="P:tyrosyl-tRNA aminoacylation"/>
    <property type="evidence" value="ECO:0007669"/>
    <property type="project" value="TreeGrafter"/>
</dbReference>
<dbReference type="EC" id="6.1.1.1" evidence="1"/>
<dbReference type="GO" id="GO:0004831">
    <property type="term" value="F:tyrosine-tRNA ligase activity"/>
    <property type="evidence" value="ECO:0007669"/>
    <property type="project" value="UniProtKB-EC"/>
</dbReference>
<evidence type="ECO:0000313" key="4">
    <source>
        <dbReference type="EMBL" id="JAP94821.1"/>
    </source>
</evidence>
<reference evidence="4" key="1">
    <citation type="submission" date="2015-07" db="EMBL/GenBank/DDBJ databases">
        <title>Adaptation to a free-living lifestyle via gene acquisitions in the diplomonad Trepomonas sp. PC1.</title>
        <authorList>
            <person name="Xu F."/>
            <person name="Jerlstrom-Hultqvist J."/>
            <person name="Kolisko M."/>
            <person name="Simpson A.G.B."/>
            <person name="Roger A.J."/>
            <person name="Svard S.G."/>
            <person name="Andersson J.O."/>
        </authorList>
    </citation>
    <scope>NUCLEOTIDE SEQUENCE</scope>
    <source>
        <strain evidence="4">PC1</strain>
    </source>
</reference>
<feature type="non-terminal residue" evidence="4">
    <location>
        <position position="1"/>
    </location>
</feature>
<sequence>FIPNQQIVKFYEIASRVALFKNGDTKNIVFSKSLNQVATQLSSEKLDLLQQLVTKQFNLYNVDLTNVDNFLQGPDSLQFYPDVMKIQTQQNLKQAATMLLQPNQQQDDKKPLKPIETAALSFLPSIIEVLAKKLCVSKIHSNLSLQLENLICIPTMQISCMKQNPRNLPEEAAGYILVGDSLKEIAKKVNKGFCEDKNVIENPVLDNMQIVFLFEQKVKINETDYLSFQDVKKDFEEGKIDPKSLKAAVVKGFEDFYKESEEVTKLAQELLKKKWNI</sequence>
<dbReference type="AlphaFoldDB" id="A0A146KHE5"/>
<evidence type="ECO:0000256" key="3">
    <source>
        <dbReference type="ARBA" id="ARBA00048248"/>
    </source>
</evidence>
<dbReference type="Gene3D" id="1.10.240.10">
    <property type="entry name" value="Tyrosyl-Transfer RNA Synthetase"/>
    <property type="match status" value="1"/>
</dbReference>
<dbReference type="GO" id="GO:0005737">
    <property type="term" value="C:cytoplasm"/>
    <property type="evidence" value="ECO:0007669"/>
    <property type="project" value="TreeGrafter"/>
</dbReference>
<proteinExistence type="predicted"/>
<protein>
    <recommendedName>
        <fullName evidence="1">tyrosine--tRNA ligase</fullName>
        <ecNumber evidence="1">6.1.1.1</ecNumber>
    </recommendedName>
    <alternativeName>
        <fullName evidence="2">Tyrosyl-tRNA synthetase</fullName>
    </alternativeName>
</protein>
<gene>
    <name evidence="4" type="ORF">TPC1_12386</name>
</gene>
<evidence type="ECO:0000256" key="2">
    <source>
        <dbReference type="ARBA" id="ARBA00033323"/>
    </source>
</evidence>
<organism evidence="4">
    <name type="scientific">Trepomonas sp. PC1</name>
    <dbReference type="NCBI Taxonomy" id="1076344"/>
    <lineage>
        <taxon>Eukaryota</taxon>
        <taxon>Metamonada</taxon>
        <taxon>Diplomonadida</taxon>
        <taxon>Hexamitidae</taxon>
        <taxon>Hexamitinae</taxon>
        <taxon>Trepomonas</taxon>
    </lineage>
</organism>
<dbReference type="PANTHER" id="PTHR46264:SF4">
    <property type="entry name" value="TYROSINE--TRNA LIGASE, CYTOPLASMIC"/>
    <property type="match status" value="1"/>
</dbReference>
<accession>A0A146KHE5</accession>